<dbReference type="Gene3D" id="3.40.50.300">
    <property type="entry name" value="P-loop containing nucleotide triphosphate hydrolases"/>
    <property type="match status" value="1"/>
</dbReference>
<comment type="similarity">
    <text evidence="1">Belongs to the polyphosphate kinase 2 (PPK2) family. Class I subfamily.</text>
</comment>
<reference evidence="6" key="1">
    <citation type="submission" date="2016-10" db="EMBL/GenBank/DDBJ databases">
        <title>Sequence of Gallionella enrichment culture.</title>
        <authorList>
            <person name="Poehlein A."/>
            <person name="Muehling M."/>
            <person name="Daniel R."/>
        </authorList>
    </citation>
    <scope>NUCLEOTIDE SEQUENCE</scope>
</reference>
<proteinExistence type="inferred from homology"/>
<feature type="region of interest" description="Disordered" evidence="4">
    <location>
        <begin position="1"/>
        <end position="53"/>
    </location>
</feature>
<gene>
    <name evidence="6" type="ORF">GALL_545210</name>
</gene>
<dbReference type="InterPro" id="IPR022486">
    <property type="entry name" value="PPK2_PA0141"/>
</dbReference>
<feature type="domain" description="Polyphosphate kinase-2-related" evidence="5">
    <location>
        <begin position="79"/>
        <end position="301"/>
    </location>
</feature>
<dbReference type="NCBIfam" id="TIGR03707">
    <property type="entry name" value="PPK2_P_aer"/>
    <property type="match status" value="1"/>
</dbReference>
<dbReference type="PANTHER" id="PTHR34383">
    <property type="entry name" value="POLYPHOSPHATE:AMP PHOSPHOTRANSFERASE-RELATED"/>
    <property type="match status" value="1"/>
</dbReference>
<dbReference type="PANTHER" id="PTHR34383:SF1">
    <property type="entry name" value="ADP-POLYPHOSPHATE PHOSPHOTRANSFERASE"/>
    <property type="match status" value="1"/>
</dbReference>
<dbReference type="EMBL" id="MLJW01008560">
    <property type="protein sequence ID" value="OIQ63932.1"/>
    <property type="molecule type" value="Genomic_DNA"/>
</dbReference>
<dbReference type="GO" id="GO:0008976">
    <property type="term" value="F:polyphosphate kinase activity"/>
    <property type="evidence" value="ECO:0007669"/>
    <property type="project" value="InterPro"/>
</dbReference>
<dbReference type="GO" id="GO:0006793">
    <property type="term" value="P:phosphorus metabolic process"/>
    <property type="evidence" value="ECO:0007669"/>
    <property type="project" value="InterPro"/>
</dbReference>
<dbReference type="AlphaFoldDB" id="A0A1J5P8X4"/>
<dbReference type="InterPro" id="IPR022488">
    <property type="entry name" value="PPK2-related"/>
</dbReference>
<keyword evidence="2" id="KW-0808">Transferase</keyword>
<protein>
    <submittedName>
        <fullName evidence="6">Polyphosphate kinase 2 (PPK2)</fullName>
    </submittedName>
</protein>
<dbReference type="InterPro" id="IPR027417">
    <property type="entry name" value="P-loop_NTPase"/>
</dbReference>
<name>A0A1J5P8X4_9ZZZZ</name>
<dbReference type="Pfam" id="PF03976">
    <property type="entry name" value="PPK2"/>
    <property type="match status" value="1"/>
</dbReference>
<evidence type="ECO:0000256" key="1">
    <source>
        <dbReference type="ARBA" id="ARBA00009924"/>
    </source>
</evidence>
<evidence type="ECO:0000259" key="5">
    <source>
        <dbReference type="Pfam" id="PF03976"/>
    </source>
</evidence>
<dbReference type="SUPFAM" id="SSF52540">
    <property type="entry name" value="P-loop containing nucleoside triphosphate hydrolases"/>
    <property type="match status" value="1"/>
</dbReference>
<comment type="caution">
    <text evidence="6">The sequence shown here is derived from an EMBL/GenBank/DDBJ whole genome shotgun (WGS) entry which is preliminary data.</text>
</comment>
<organism evidence="6">
    <name type="scientific">mine drainage metagenome</name>
    <dbReference type="NCBI Taxonomy" id="410659"/>
    <lineage>
        <taxon>unclassified sequences</taxon>
        <taxon>metagenomes</taxon>
        <taxon>ecological metagenomes</taxon>
    </lineage>
</organism>
<feature type="compositionally biased region" description="Low complexity" evidence="4">
    <location>
        <begin position="21"/>
        <end position="30"/>
    </location>
</feature>
<keyword evidence="3 6" id="KW-0418">Kinase</keyword>
<evidence type="ECO:0000256" key="4">
    <source>
        <dbReference type="SAM" id="MobiDB-lite"/>
    </source>
</evidence>
<evidence type="ECO:0000256" key="2">
    <source>
        <dbReference type="ARBA" id="ARBA00022679"/>
    </source>
</evidence>
<evidence type="ECO:0000256" key="3">
    <source>
        <dbReference type="ARBA" id="ARBA00022777"/>
    </source>
</evidence>
<evidence type="ECO:0000313" key="6">
    <source>
        <dbReference type="EMBL" id="OIQ63932.1"/>
    </source>
</evidence>
<accession>A0A1J5P8X4</accession>
<sequence length="344" mass="39304">MNDIDALSAAPSADPTAISETSSAAVAAPTAPKPRRSKRRLPGPVMGAVPTEFPTVTPDQIRLGFESGTYPYHRQMGTRPYEAEKARLQAELLKVQLWAQETGQKFVILFEGRDAAGKGGTIKRFMEHLNPRQARVVALNKPSEQERGQWFFQRYIEHLPTAGEMVFYDRSWYNRAGVERVMGFCSPNEYLEFMRQTPEMERMLVRSDIRLYKYWFSVTRDEQRARFLARDTDPLKRWKLSPIDKASLDKWDEYTEAKEAMFFYTDTADAPWIIVKSNDKKRARLNCMRHFLSSLDYPDKDPAVACLPDPLIVGRAAHVIHGAEHILGASIHPDQRHATTPTSN</sequence>